<dbReference type="EMBL" id="MFFM01000007">
    <property type="protein sequence ID" value="OGF14189.1"/>
    <property type="molecule type" value="Genomic_DNA"/>
</dbReference>
<keyword evidence="1" id="KW-0812">Transmembrane</keyword>
<keyword evidence="1" id="KW-0472">Membrane</keyword>
<keyword evidence="1" id="KW-1133">Transmembrane helix</keyword>
<evidence type="ECO:0000313" key="2">
    <source>
        <dbReference type="EMBL" id="OGF14189.1"/>
    </source>
</evidence>
<protein>
    <submittedName>
        <fullName evidence="2">Uncharacterized protein</fullName>
    </submittedName>
</protein>
<dbReference type="Proteomes" id="UP000177230">
    <property type="component" value="Unassembled WGS sequence"/>
</dbReference>
<comment type="caution">
    <text evidence="2">The sequence shown here is derived from an EMBL/GenBank/DDBJ whole genome shotgun (WGS) entry which is preliminary data.</text>
</comment>
<name>A0A1F5RID7_9BACT</name>
<gene>
    <name evidence="2" type="ORF">A2024_07555</name>
</gene>
<evidence type="ECO:0000256" key="1">
    <source>
        <dbReference type="SAM" id="Phobius"/>
    </source>
</evidence>
<sequence>MEQINKIPTDLELSAVLDKWQVEMPDPQFFINLPAVIQQTALKPAKPWWSAVLAPMPVTSFVMAAALAFGIAMISSRISSDNRISLTAAHWASENYGWSNIDEALEAVAEDIPVSQNNSHEKYLSTLQKGTYLYGTDNAAQLLDELSETEMEYILSELQNTRS</sequence>
<organism evidence="2 3">
    <name type="scientific">Candidatus Edwardsbacteria bacterium GWF2_54_11</name>
    <dbReference type="NCBI Taxonomy" id="1817851"/>
    <lineage>
        <taxon>Bacteria</taxon>
        <taxon>Candidatus Edwardsiibacteriota</taxon>
    </lineage>
</organism>
<reference evidence="2 3" key="1">
    <citation type="journal article" date="2016" name="Nat. Commun.">
        <title>Thousands of microbial genomes shed light on interconnected biogeochemical processes in an aquifer system.</title>
        <authorList>
            <person name="Anantharaman K."/>
            <person name="Brown C.T."/>
            <person name="Hug L.A."/>
            <person name="Sharon I."/>
            <person name="Castelle C.J."/>
            <person name="Probst A.J."/>
            <person name="Thomas B.C."/>
            <person name="Singh A."/>
            <person name="Wilkins M.J."/>
            <person name="Karaoz U."/>
            <person name="Brodie E.L."/>
            <person name="Williams K.H."/>
            <person name="Hubbard S.S."/>
            <person name="Banfield J.F."/>
        </authorList>
    </citation>
    <scope>NUCLEOTIDE SEQUENCE [LARGE SCALE GENOMIC DNA]</scope>
</reference>
<accession>A0A1F5RID7</accession>
<dbReference type="AlphaFoldDB" id="A0A1F5RID7"/>
<evidence type="ECO:0000313" key="3">
    <source>
        <dbReference type="Proteomes" id="UP000177230"/>
    </source>
</evidence>
<feature type="transmembrane region" description="Helical" evidence="1">
    <location>
        <begin position="48"/>
        <end position="74"/>
    </location>
</feature>
<proteinExistence type="predicted"/>